<dbReference type="InterPro" id="IPR031983">
    <property type="entry name" value="DUF4786"/>
</dbReference>
<evidence type="ECO:0000256" key="1">
    <source>
        <dbReference type="SAM" id="SignalP"/>
    </source>
</evidence>
<protein>
    <submittedName>
        <fullName evidence="3">Uncharacterized protein LOC108567014</fullName>
    </submittedName>
</protein>
<sequence>MHTATKTTFFFLMLTCVLSAPTKKADRQQKSLSYFGYVQPSDAMDYNAYDGDEGEDYAMDYEENALSRTIPKRKKVRRPYNSPIYYIRLPPQPYMFVQGLGYVSQAASNPAQPFLNLEVPFVNNGKPSNIYQWSPNVQGLPTVAPPPPPTKKPIPSKPTDSTIHRLPGQFTFNGKPEDIFVLRDNYDSFYNDALQSFYP</sequence>
<evidence type="ECO:0000313" key="3">
    <source>
        <dbReference type="RefSeq" id="XP_017782685.1"/>
    </source>
</evidence>
<accession>A0ABM1N785</accession>
<feature type="signal peptide" evidence="1">
    <location>
        <begin position="1"/>
        <end position="19"/>
    </location>
</feature>
<gene>
    <name evidence="3" type="primary">LOC108567014</name>
</gene>
<dbReference type="GeneID" id="108567014"/>
<dbReference type="Pfam" id="PF16027">
    <property type="entry name" value="DUF4786"/>
    <property type="match status" value="1"/>
</dbReference>
<dbReference type="RefSeq" id="XP_017782685.1">
    <property type="nucleotide sequence ID" value="XM_017927196.1"/>
</dbReference>
<evidence type="ECO:0000313" key="2">
    <source>
        <dbReference type="Proteomes" id="UP000695000"/>
    </source>
</evidence>
<keyword evidence="2" id="KW-1185">Reference proteome</keyword>
<reference evidence="3" key="1">
    <citation type="submission" date="2025-08" db="UniProtKB">
        <authorList>
            <consortium name="RefSeq"/>
        </authorList>
    </citation>
    <scope>IDENTIFICATION</scope>
    <source>
        <tissue evidence="3">Whole Larva</tissue>
    </source>
</reference>
<keyword evidence="1" id="KW-0732">Signal</keyword>
<dbReference type="Proteomes" id="UP000695000">
    <property type="component" value="Unplaced"/>
</dbReference>
<feature type="chain" id="PRO_5046529583" evidence="1">
    <location>
        <begin position="20"/>
        <end position="199"/>
    </location>
</feature>
<organism evidence="2 3">
    <name type="scientific">Nicrophorus vespilloides</name>
    <name type="common">Boreal carrion beetle</name>
    <dbReference type="NCBI Taxonomy" id="110193"/>
    <lineage>
        <taxon>Eukaryota</taxon>
        <taxon>Metazoa</taxon>
        <taxon>Ecdysozoa</taxon>
        <taxon>Arthropoda</taxon>
        <taxon>Hexapoda</taxon>
        <taxon>Insecta</taxon>
        <taxon>Pterygota</taxon>
        <taxon>Neoptera</taxon>
        <taxon>Endopterygota</taxon>
        <taxon>Coleoptera</taxon>
        <taxon>Polyphaga</taxon>
        <taxon>Staphyliniformia</taxon>
        <taxon>Silphidae</taxon>
        <taxon>Nicrophorinae</taxon>
        <taxon>Nicrophorus</taxon>
    </lineage>
</organism>
<name>A0ABM1N785_NICVS</name>
<proteinExistence type="predicted"/>